<evidence type="ECO:0000313" key="10">
    <source>
        <dbReference type="Proteomes" id="UP000030418"/>
    </source>
</evidence>
<proteinExistence type="inferred from homology"/>
<dbReference type="GO" id="GO:0003700">
    <property type="term" value="F:DNA-binding transcription factor activity"/>
    <property type="evidence" value="ECO:0007669"/>
    <property type="project" value="UniProtKB-UniRule"/>
</dbReference>
<dbReference type="GO" id="GO:0005737">
    <property type="term" value="C:cytoplasm"/>
    <property type="evidence" value="ECO:0007669"/>
    <property type="project" value="UniProtKB-SubCell"/>
</dbReference>
<feature type="DNA-binding region" evidence="8">
    <location>
        <begin position="59"/>
        <end position="82"/>
    </location>
</feature>
<dbReference type="InterPro" id="IPR000831">
    <property type="entry name" value="Trp_repress"/>
</dbReference>
<dbReference type="GO" id="GO:0043565">
    <property type="term" value="F:sequence-specific DNA binding"/>
    <property type="evidence" value="ECO:0007669"/>
    <property type="project" value="UniProtKB-UniRule"/>
</dbReference>
<evidence type="ECO:0000256" key="1">
    <source>
        <dbReference type="ARBA" id="ARBA00004496"/>
    </source>
</evidence>
<organism evidence="9 10">
    <name type="scientific">Gallibacterium genomosp. 2</name>
    <dbReference type="NCBI Taxonomy" id="155517"/>
    <lineage>
        <taxon>Bacteria</taxon>
        <taxon>Pseudomonadati</taxon>
        <taxon>Pseudomonadota</taxon>
        <taxon>Gammaproteobacteria</taxon>
        <taxon>Pasteurellales</taxon>
        <taxon>Pasteurellaceae</taxon>
        <taxon>Gallibacterium</taxon>
    </lineage>
</organism>
<dbReference type="PIRSF" id="PIRSF003196">
    <property type="entry name" value="Trp_repressor"/>
    <property type="match status" value="1"/>
</dbReference>
<keyword evidence="4 8" id="KW-0678">Repressor</keyword>
<name>A0A0A2XIS0_9PAST</name>
<gene>
    <name evidence="8" type="primary">trpR</name>
    <name evidence="9" type="ORF">P375_08790</name>
</gene>
<accession>A0A0A2XIS0</accession>
<dbReference type="HAMAP" id="MF_00475">
    <property type="entry name" value="Trp_repressor"/>
    <property type="match status" value="1"/>
</dbReference>
<dbReference type="InterPro" id="IPR038116">
    <property type="entry name" value="TrpR-like_sf"/>
</dbReference>
<dbReference type="EMBL" id="JPXY01000040">
    <property type="protein sequence ID" value="KGQ30887.1"/>
    <property type="molecule type" value="Genomic_DNA"/>
</dbReference>
<evidence type="ECO:0000256" key="6">
    <source>
        <dbReference type="ARBA" id="ARBA00023125"/>
    </source>
</evidence>
<comment type="function">
    <text evidence="8">This protein is an aporepressor. When complexed with L-tryptophan it binds the operator region of the trp operon and prevents the initiation of transcription.</text>
</comment>
<protein>
    <recommendedName>
        <fullName evidence="8">Trp operon repressor homolog</fullName>
    </recommendedName>
</protein>
<dbReference type="InterPro" id="IPR013335">
    <property type="entry name" value="Trp_repress_bac"/>
</dbReference>
<evidence type="ECO:0000256" key="8">
    <source>
        <dbReference type="HAMAP-Rule" id="MF_00475"/>
    </source>
</evidence>
<sequence length="99" mass="11548">MYISRDLERWQELITFLRQGFASGKEQEVLMMLLTPDERDSLGLRLQIVKQLLEKKSSQREIQQNLNTSVATITRGSNLIKSIEPDFLQWVKAQLDVQN</sequence>
<reference evidence="9 10" key="1">
    <citation type="submission" date="2014-08" db="EMBL/GenBank/DDBJ databases">
        <title>Chaperone-usher fimbriae in a diverse selection of Gallibacterium genomes.</title>
        <authorList>
            <person name="Kudirkiene E."/>
            <person name="Bager R.J."/>
            <person name="Johnson T.J."/>
            <person name="Bojesen A.M."/>
        </authorList>
    </citation>
    <scope>NUCLEOTIDE SEQUENCE [LARGE SCALE GENOMIC DNA]</scope>
    <source>
        <strain evidence="9 10">CCM5976</strain>
    </source>
</reference>
<dbReference type="NCBIfam" id="TIGR01321">
    <property type="entry name" value="TrpR"/>
    <property type="match status" value="1"/>
</dbReference>
<comment type="caution">
    <text evidence="9">The sequence shown here is derived from an EMBL/GenBank/DDBJ whole genome shotgun (WGS) entry which is preliminary data.</text>
</comment>
<keyword evidence="5 8" id="KW-0805">Transcription regulation</keyword>
<keyword evidence="10" id="KW-1185">Reference proteome</keyword>
<dbReference type="Pfam" id="PF01371">
    <property type="entry name" value="Trp_repressor"/>
    <property type="match status" value="1"/>
</dbReference>
<evidence type="ECO:0000256" key="2">
    <source>
        <dbReference type="ARBA" id="ARBA00007027"/>
    </source>
</evidence>
<dbReference type="Proteomes" id="UP000030418">
    <property type="component" value="Unassembled WGS sequence"/>
</dbReference>
<dbReference type="GO" id="GO:0045892">
    <property type="term" value="P:negative regulation of DNA-templated transcription"/>
    <property type="evidence" value="ECO:0007669"/>
    <property type="project" value="UniProtKB-UniRule"/>
</dbReference>
<evidence type="ECO:0000256" key="7">
    <source>
        <dbReference type="ARBA" id="ARBA00023163"/>
    </source>
</evidence>
<evidence type="ECO:0000313" key="9">
    <source>
        <dbReference type="EMBL" id="KGQ30887.1"/>
    </source>
</evidence>
<dbReference type="PANTHER" id="PTHR38025">
    <property type="entry name" value="TRP OPERON REPRESSOR"/>
    <property type="match status" value="1"/>
</dbReference>
<evidence type="ECO:0000256" key="3">
    <source>
        <dbReference type="ARBA" id="ARBA00022490"/>
    </source>
</evidence>
<comment type="subunit">
    <text evidence="8">Homodimer.</text>
</comment>
<keyword evidence="6 8" id="KW-0238">DNA-binding</keyword>
<dbReference type="SUPFAM" id="SSF48295">
    <property type="entry name" value="TrpR-like"/>
    <property type="match status" value="1"/>
</dbReference>
<keyword evidence="7 8" id="KW-0804">Transcription</keyword>
<dbReference type="InterPro" id="IPR010921">
    <property type="entry name" value="Trp_repressor/repl_initiator"/>
</dbReference>
<comment type="similarity">
    <text evidence="2 8">Belongs to the TrpR family.</text>
</comment>
<dbReference type="PANTHER" id="PTHR38025:SF1">
    <property type="entry name" value="TRP OPERON REPRESSOR"/>
    <property type="match status" value="1"/>
</dbReference>
<evidence type="ECO:0000256" key="5">
    <source>
        <dbReference type="ARBA" id="ARBA00023015"/>
    </source>
</evidence>
<dbReference type="Gene3D" id="1.10.1270.10">
    <property type="entry name" value="TrpR-like"/>
    <property type="match status" value="1"/>
</dbReference>
<dbReference type="RefSeq" id="WP_039081146.1">
    <property type="nucleotide sequence ID" value="NZ_JPXY01000040.1"/>
</dbReference>
<comment type="subcellular location">
    <subcellularLocation>
        <location evidence="1 8">Cytoplasm</location>
    </subcellularLocation>
</comment>
<evidence type="ECO:0000256" key="4">
    <source>
        <dbReference type="ARBA" id="ARBA00022491"/>
    </source>
</evidence>
<keyword evidence="3 8" id="KW-0963">Cytoplasm</keyword>
<dbReference type="AlphaFoldDB" id="A0A0A2XIS0"/>